<dbReference type="GO" id="GO:0046872">
    <property type="term" value="F:metal ion binding"/>
    <property type="evidence" value="ECO:0007669"/>
    <property type="project" value="UniProtKB-KW"/>
</dbReference>
<evidence type="ECO:0000259" key="5">
    <source>
        <dbReference type="Pfam" id="PF13613"/>
    </source>
</evidence>
<comment type="cofactor">
    <cofactor evidence="1">
        <name>a divalent metal cation</name>
        <dbReference type="ChEBI" id="CHEBI:60240"/>
    </cofactor>
</comment>
<dbReference type="PANTHER" id="PTHR23080">
    <property type="entry name" value="THAP DOMAIN PROTEIN"/>
    <property type="match status" value="1"/>
</dbReference>
<keyword evidence="2" id="KW-0479">Metal-binding</keyword>
<dbReference type="InterPro" id="IPR027806">
    <property type="entry name" value="HARBI1_dom"/>
</dbReference>
<accession>A0A671UHX0</accession>
<reference evidence="6" key="3">
    <citation type="submission" date="2025-09" db="UniProtKB">
        <authorList>
            <consortium name="Ensembl"/>
        </authorList>
    </citation>
    <scope>IDENTIFICATION</scope>
</reference>
<organism evidence="6 7">
    <name type="scientific">Sparus aurata</name>
    <name type="common">Gilthead sea bream</name>
    <dbReference type="NCBI Taxonomy" id="8175"/>
    <lineage>
        <taxon>Eukaryota</taxon>
        <taxon>Metazoa</taxon>
        <taxon>Chordata</taxon>
        <taxon>Craniata</taxon>
        <taxon>Vertebrata</taxon>
        <taxon>Euteleostomi</taxon>
        <taxon>Actinopterygii</taxon>
        <taxon>Neopterygii</taxon>
        <taxon>Teleostei</taxon>
        <taxon>Neoteleostei</taxon>
        <taxon>Acanthomorphata</taxon>
        <taxon>Eupercaria</taxon>
        <taxon>Spariformes</taxon>
        <taxon>Sparidae</taxon>
        <taxon>Sparus</taxon>
    </lineage>
</organism>
<dbReference type="OMA" id="MPMDFRQ"/>
<evidence type="ECO:0000256" key="1">
    <source>
        <dbReference type="ARBA" id="ARBA00001968"/>
    </source>
</evidence>
<feature type="domain" description="DDE Tnp4" evidence="4">
    <location>
        <begin position="237"/>
        <end position="341"/>
    </location>
</feature>
<keyword evidence="3" id="KW-0175">Coiled coil</keyword>
<protein>
    <recommendedName>
        <fullName evidence="8">DDE Tnp4 domain-containing protein</fullName>
    </recommendedName>
</protein>
<reference evidence="6" key="1">
    <citation type="submission" date="2021-04" db="EMBL/GenBank/DDBJ databases">
        <authorList>
            <consortium name="Wellcome Sanger Institute Data Sharing"/>
        </authorList>
    </citation>
    <scope>NUCLEOTIDE SEQUENCE [LARGE SCALE GENOMIC DNA]</scope>
</reference>
<sequence>MCVMSCAVLNYSDDLLHPDYVPSFTSTGDWTRAVNHLVRYERTQKVFDKRHGGLAATDRNPVSEQELHADQGEVQTETGVQGTEVQTEETHSDIASLYKQIESLNTECQSLRDKIHALESELKHRTLDASQFDDNKMKFFTGLPNLQTFMLLFSFVSSVFPASGKQCLKPAQELLLTLMKLCLNLSEEFLGYLFGIHQSTVSRVFHRWIHVMASRLHPLILWPEREDLRRSLTNVIIDCFEVFIERPSDLKARAQTWSNYKQHNTITFLISITSQGSISFVSKAWGGRVTDKHLTEHSGYLDKLLPGDLVLADRGFTIEDSVGLFCAELITTPFTRGKKQLS</sequence>
<evidence type="ECO:0000313" key="7">
    <source>
        <dbReference type="Proteomes" id="UP000472265"/>
    </source>
</evidence>
<evidence type="ECO:0008006" key="8">
    <source>
        <dbReference type="Google" id="ProtNLM"/>
    </source>
</evidence>
<feature type="domain" description="Transposase Helix-turn-helix" evidence="5">
    <location>
        <begin position="166"/>
        <end position="217"/>
    </location>
</feature>
<dbReference type="AlphaFoldDB" id="A0A671UHX0"/>
<feature type="coiled-coil region" evidence="3">
    <location>
        <begin position="94"/>
        <end position="121"/>
    </location>
</feature>
<dbReference type="Pfam" id="PF13613">
    <property type="entry name" value="HTH_Tnp_4"/>
    <property type="match status" value="1"/>
</dbReference>
<dbReference type="Pfam" id="PF13359">
    <property type="entry name" value="DDE_Tnp_4"/>
    <property type="match status" value="1"/>
</dbReference>
<dbReference type="Ensembl" id="ENSSAUT00010013054.1">
    <property type="protein sequence ID" value="ENSSAUP00010012279.1"/>
    <property type="gene ID" value="ENSSAUG00010005862.1"/>
</dbReference>
<evidence type="ECO:0000259" key="4">
    <source>
        <dbReference type="Pfam" id="PF13359"/>
    </source>
</evidence>
<dbReference type="InterPro" id="IPR027805">
    <property type="entry name" value="Transposase_HTH_dom"/>
</dbReference>
<proteinExistence type="predicted"/>
<dbReference type="InParanoid" id="A0A671UHX0"/>
<dbReference type="GeneTree" id="ENSGT00940000164249"/>
<evidence type="ECO:0000256" key="2">
    <source>
        <dbReference type="ARBA" id="ARBA00022723"/>
    </source>
</evidence>
<dbReference type="Proteomes" id="UP000472265">
    <property type="component" value="Chromosome 4"/>
</dbReference>
<reference evidence="6" key="2">
    <citation type="submission" date="2025-08" db="UniProtKB">
        <authorList>
            <consortium name="Ensembl"/>
        </authorList>
    </citation>
    <scope>IDENTIFICATION</scope>
</reference>
<evidence type="ECO:0000313" key="6">
    <source>
        <dbReference type="Ensembl" id="ENSSAUP00010012279.1"/>
    </source>
</evidence>
<evidence type="ECO:0000256" key="3">
    <source>
        <dbReference type="SAM" id="Coils"/>
    </source>
</evidence>
<keyword evidence="7" id="KW-1185">Reference proteome</keyword>
<name>A0A671UHX0_SPAAU</name>